<keyword evidence="1 2" id="KW-0378">Hydrolase</keyword>
<keyword evidence="1 2" id="KW-0121">Carboxypeptidase</keyword>
<keyword evidence="1" id="KW-0482">Metalloprotease</keyword>
<comment type="function">
    <text evidence="1">Broad specificity carboxypetidase that releases amino acids sequentially from the C-terminus, including neutral, aromatic, polar and basic residues.</text>
</comment>
<dbReference type="PANTHER" id="PTHR34217:SF1">
    <property type="entry name" value="CARBOXYPEPTIDASE 1"/>
    <property type="match status" value="1"/>
</dbReference>
<organism evidence="2 3">
    <name type="scientific">Geochorda subterranea</name>
    <dbReference type="NCBI Taxonomy" id="3109564"/>
    <lineage>
        <taxon>Bacteria</taxon>
        <taxon>Bacillati</taxon>
        <taxon>Bacillota</taxon>
        <taxon>Limnochordia</taxon>
        <taxon>Limnochordales</taxon>
        <taxon>Geochordaceae</taxon>
        <taxon>Geochorda</taxon>
    </lineage>
</organism>
<dbReference type="Gene3D" id="1.10.1370.30">
    <property type="match status" value="1"/>
</dbReference>
<keyword evidence="1" id="KW-0479">Metal-binding</keyword>
<evidence type="ECO:0000256" key="1">
    <source>
        <dbReference type="PIRNR" id="PIRNR006615"/>
    </source>
</evidence>
<dbReference type="GO" id="GO:0004180">
    <property type="term" value="F:carboxypeptidase activity"/>
    <property type="evidence" value="ECO:0007669"/>
    <property type="project" value="UniProtKB-KW"/>
</dbReference>
<dbReference type="EMBL" id="CP141614">
    <property type="protein sequence ID" value="WRP14238.1"/>
    <property type="molecule type" value="Genomic_DNA"/>
</dbReference>
<dbReference type="EC" id="3.4.17.19" evidence="1"/>
<keyword evidence="3" id="KW-1185">Reference proteome</keyword>
<dbReference type="PANTHER" id="PTHR34217">
    <property type="entry name" value="METAL-DEPENDENT CARBOXYPEPTIDASE"/>
    <property type="match status" value="1"/>
</dbReference>
<comment type="catalytic activity">
    <reaction evidence="1">
        <text>Release of a C-terminal amino acid with broad specificity, except for -Pro.</text>
        <dbReference type="EC" id="3.4.17.19"/>
    </reaction>
</comment>
<dbReference type="PROSITE" id="PS52034">
    <property type="entry name" value="PEPTIDASE_M32"/>
    <property type="match status" value="1"/>
</dbReference>
<dbReference type="Pfam" id="PF02074">
    <property type="entry name" value="Peptidase_M32"/>
    <property type="match status" value="1"/>
</dbReference>
<reference evidence="3" key="1">
    <citation type="submission" date="2023-12" db="EMBL/GenBank/DDBJ databases">
        <title>Novel isolates from deep terrestrial aquifers shed light on the physiology and ecology of the class Limnochordia.</title>
        <authorList>
            <person name="Karnachuk O.V."/>
            <person name="Lukina A.P."/>
            <person name="Avakyan M.R."/>
            <person name="Kadnikov V."/>
            <person name="Begmatov S."/>
            <person name="Beletsky A.V."/>
            <person name="Mardanov A.V."/>
            <person name="Ravin N.V."/>
        </authorList>
    </citation>
    <scope>NUCLEOTIDE SEQUENCE [LARGE SCALE GENOMIC DNA]</scope>
    <source>
        <strain evidence="3">LN</strain>
    </source>
</reference>
<evidence type="ECO:0000313" key="3">
    <source>
        <dbReference type="Proteomes" id="UP001333102"/>
    </source>
</evidence>
<proteinExistence type="inferred from homology"/>
<dbReference type="PIRSF" id="PIRSF006615">
    <property type="entry name" value="Zn_crbxpep_Taq"/>
    <property type="match status" value="1"/>
</dbReference>
<dbReference type="Proteomes" id="UP001333102">
    <property type="component" value="Chromosome"/>
</dbReference>
<dbReference type="InterPro" id="IPR001333">
    <property type="entry name" value="Peptidase_M32_Taq"/>
</dbReference>
<gene>
    <name evidence="2" type="ORF">VLY81_12555</name>
</gene>
<dbReference type="RefSeq" id="WP_324668541.1">
    <property type="nucleotide sequence ID" value="NZ_CP141614.1"/>
</dbReference>
<name>A0ABZ1BNV0_9FIRM</name>
<evidence type="ECO:0000313" key="2">
    <source>
        <dbReference type="EMBL" id="WRP14238.1"/>
    </source>
</evidence>
<protein>
    <recommendedName>
        <fullName evidence="1">Metal-dependent carboxypeptidase</fullName>
        <ecNumber evidence="1">3.4.17.19</ecNumber>
    </recommendedName>
</protein>
<sequence>MSPSAEEVRSSSEFAELLEILGTVADLHAASAVLHWDQETQMPPGGATDRALALSTLARLGHETLVQPRVGELLARLEGRTADLPYDSFEASLVRVTRRHYQRAIKIPARLAAELAEAASLATDAWTRAKAANDFGAFAPHLERNVRLVREVADCIGYAQHRYDALLDEYEPGMTLDDIRPLFARLKDRLVPLVRAIARRAEAVDDAVLHQGYDEAGQWRLTVEVLRAIGYDFQRGRQDRSAHPFTTSFGPGDVRVTTRIDPNDFSSALYSSIHEGGHALYEQGIPEALRRTPLFDGASLGIHESQSRLWENVVGRSRAFWRFLLPKAQAIFPEQLGRADAETLYRAVNRSQPSEIRTEADEVTYNLHIFLRLEIEDDLLEGRLSVADLPDAWNAKMEAYLGLRPRDDAHGVLQDIHWSHASIGYFPTYTLGNILSVQFYEQACRERPEIPDAIEHGDFAPLLSWLRERIHVHGAKLTPQELVQRVTGGPIRIEPYVAYLERKYGELYGL</sequence>
<dbReference type="CDD" id="cd06460">
    <property type="entry name" value="M32_Taq"/>
    <property type="match status" value="1"/>
</dbReference>
<comment type="similarity">
    <text evidence="1">Belongs to the peptidase M32 family.</text>
</comment>
<dbReference type="SUPFAM" id="SSF55486">
    <property type="entry name" value="Metalloproteases ('zincins'), catalytic domain"/>
    <property type="match status" value="1"/>
</dbReference>
<dbReference type="PRINTS" id="PR00998">
    <property type="entry name" value="CRBOXYPTASET"/>
</dbReference>
<keyword evidence="1" id="KW-0645">Protease</keyword>
<accession>A0ABZ1BNV0</accession>